<accession>A0A839ZZA6</accession>
<keyword evidence="3" id="KW-1185">Reference proteome</keyword>
<gene>
    <name evidence="2" type="ORF">GGQ61_001297</name>
</gene>
<reference evidence="2 3" key="1">
    <citation type="submission" date="2020-08" db="EMBL/GenBank/DDBJ databases">
        <title>Genomic Encyclopedia of Type Strains, Phase IV (KMG-IV): sequencing the most valuable type-strain genomes for metagenomic binning, comparative biology and taxonomic classification.</title>
        <authorList>
            <person name="Goeker M."/>
        </authorList>
    </citation>
    <scope>NUCLEOTIDE SEQUENCE [LARGE SCALE GENOMIC DNA]</scope>
    <source>
        <strain evidence="2 3">DSM 21793</strain>
    </source>
</reference>
<sequence length="144" mass="15489">MTIVAATAPPVYPTPPISIDQLGDVLKDGTAGDGRHIVLADDDGDHRIYLPDGRGHANAVLIPLDETFEDRLGVAARFFRRLRGEATGGLPPRLCVTAFQRLRLTTLLRCFDREAAGGTKREIAHDIIYPGLDGGSAAEWKASA</sequence>
<evidence type="ECO:0000313" key="3">
    <source>
        <dbReference type="Proteomes" id="UP000530564"/>
    </source>
</evidence>
<dbReference type="Proteomes" id="UP000530564">
    <property type="component" value="Unassembled WGS sequence"/>
</dbReference>
<feature type="domain" description="T6SS Transcription factor RovC-like DNA binding" evidence="1">
    <location>
        <begin position="61"/>
        <end position="143"/>
    </location>
</feature>
<proteinExistence type="predicted"/>
<dbReference type="InterPro" id="IPR018754">
    <property type="entry name" value="RovC-like_DNA-bd"/>
</dbReference>
<comment type="caution">
    <text evidence="2">The sequence shown here is derived from an EMBL/GenBank/DDBJ whole genome shotgun (WGS) entry which is preliminary data.</text>
</comment>
<organism evidence="2 3">
    <name type="scientific">Phenylobacterium haematophilum</name>
    <dbReference type="NCBI Taxonomy" id="98513"/>
    <lineage>
        <taxon>Bacteria</taxon>
        <taxon>Pseudomonadati</taxon>
        <taxon>Pseudomonadota</taxon>
        <taxon>Alphaproteobacteria</taxon>
        <taxon>Caulobacterales</taxon>
        <taxon>Caulobacteraceae</taxon>
        <taxon>Phenylobacterium</taxon>
    </lineage>
</organism>
<evidence type="ECO:0000313" key="2">
    <source>
        <dbReference type="EMBL" id="MBB3890580.1"/>
    </source>
</evidence>
<name>A0A839ZZA6_9CAUL</name>
<evidence type="ECO:0000259" key="1">
    <source>
        <dbReference type="Pfam" id="PF10074"/>
    </source>
</evidence>
<dbReference type="EMBL" id="JACIDK010000002">
    <property type="protein sequence ID" value="MBB3890580.1"/>
    <property type="molecule type" value="Genomic_DNA"/>
</dbReference>
<dbReference type="AlphaFoldDB" id="A0A839ZZA6"/>
<protein>
    <recommendedName>
        <fullName evidence="1">T6SS Transcription factor RovC-like DNA binding domain-containing protein</fullName>
    </recommendedName>
</protein>
<dbReference type="Pfam" id="PF10074">
    <property type="entry name" value="RovC_DNA-bd"/>
    <property type="match status" value="1"/>
</dbReference>